<dbReference type="InterPro" id="IPR024516">
    <property type="entry name" value="Mce_C"/>
</dbReference>
<feature type="domain" description="Mammalian cell entry C-terminal" evidence="3">
    <location>
        <begin position="122"/>
        <end position="308"/>
    </location>
</feature>
<feature type="region of interest" description="Disordered" evidence="1">
    <location>
        <begin position="116"/>
        <end position="135"/>
    </location>
</feature>
<dbReference type="Proteomes" id="UP000611640">
    <property type="component" value="Chromosome"/>
</dbReference>
<name>A0A7R7HZ44_9ACTN</name>
<feature type="compositionally biased region" description="Polar residues" evidence="1">
    <location>
        <begin position="339"/>
        <end position="356"/>
    </location>
</feature>
<organism evidence="4 5">
    <name type="scientific">Actinocatenispora thailandica</name>
    <dbReference type="NCBI Taxonomy" id="227318"/>
    <lineage>
        <taxon>Bacteria</taxon>
        <taxon>Bacillati</taxon>
        <taxon>Actinomycetota</taxon>
        <taxon>Actinomycetes</taxon>
        <taxon>Micromonosporales</taxon>
        <taxon>Micromonosporaceae</taxon>
        <taxon>Actinocatenispora</taxon>
    </lineage>
</organism>
<dbReference type="InterPro" id="IPR052336">
    <property type="entry name" value="MlaD_Phospholipid_Transporter"/>
</dbReference>
<feature type="compositionally biased region" description="Low complexity" evidence="1">
    <location>
        <begin position="363"/>
        <end position="374"/>
    </location>
</feature>
<feature type="region of interest" description="Disordered" evidence="1">
    <location>
        <begin position="324"/>
        <end position="399"/>
    </location>
</feature>
<keyword evidence="5" id="KW-1185">Reference proteome</keyword>
<dbReference type="Pfam" id="PF11887">
    <property type="entry name" value="Mce4_CUP1"/>
    <property type="match status" value="1"/>
</dbReference>
<evidence type="ECO:0000313" key="4">
    <source>
        <dbReference type="EMBL" id="BCJ37897.1"/>
    </source>
</evidence>
<feature type="compositionally biased region" description="Low complexity" evidence="1">
    <location>
        <begin position="382"/>
        <end position="392"/>
    </location>
</feature>
<dbReference type="InterPro" id="IPR003399">
    <property type="entry name" value="Mce/MlaD"/>
</dbReference>
<accession>A0A7R7HZ44</accession>
<reference evidence="4 5" key="1">
    <citation type="submission" date="2020-08" db="EMBL/GenBank/DDBJ databases">
        <title>Whole genome shotgun sequence of Actinocatenispora thailandica NBRC 105041.</title>
        <authorList>
            <person name="Komaki H."/>
            <person name="Tamura T."/>
        </authorList>
    </citation>
    <scope>NUCLEOTIDE SEQUENCE [LARGE SCALE GENOMIC DNA]</scope>
    <source>
        <strain evidence="4 5">NBRC 105041</strain>
    </source>
</reference>
<gene>
    <name evidence="4" type="ORF">Athai_54000</name>
</gene>
<dbReference type="NCBIfam" id="TIGR00996">
    <property type="entry name" value="Mtu_fam_mce"/>
    <property type="match status" value="1"/>
</dbReference>
<sequence length="399" mass="41909">MKPFRQRNHLVIGMAGIAVVVLGVLAAFNADKLPVIGGGDRYSAEFTDASGLATDNEVRIAGVKVGKVTGIDLTHHDGKPAVRVDFRVDRGVSFGTKTEATIRIKTVLGQKFLGLEPAGPGSMRPGQQIPRSRTSSPFDVVQAVNGLADTVDKIDTKQLAKAFDTLSATLADTAPNVKGSIHGLSRLSRTVASRDDALRQLLRRARGVTQVLANRDKQFQQLLTDGNKLLKEVKARRDAIHQLLVSTDELAKQLSGLVEDNQKQLNPALKQLRQVVQVLQNNRDNLTKSIQNMAPFLNAFTNVLGNGRWFDSYMDALLQPYTVGAPPARPQGGDRAGSAATQTGSESTGSGKTDQGGSAKPKATPSAGATPSGGASPGGTGTPAPGGALSPSTTASPGR</sequence>
<dbReference type="EMBL" id="AP023355">
    <property type="protein sequence ID" value="BCJ37897.1"/>
    <property type="molecule type" value="Genomic_DNA"/>
</dbReference>
<evidence type="ECO:0000259" key="2">
    <source>
        <dbReference type="Pfam" id="PF02470"/>
    </source>
</evidence>
<dbReference type="GO" id="GO:0005576">
    <property type="term" value="C:extracellular region"/>
    <property type="evidence" value="ECO:0007669"/>
    <property type="project" value="TreeGrafter"/>
</dbReference>
<dbReference type="AlphaFoldDB" id="A0A7R7HZ44"/>
<evidence type="ECO:0000259" key="3">
    <source>
        <dbReference type="Pfam" id="PF11887"/>
    </source>
</evidence>
<dbReference type="InterPro" id="IPR005693">
    <property type="entry name" value="Mce"/>
</dbReference>
<dbReference type="RefSeq" id="WP_239157182.1">
    <property type="nucleotide sequence ID" value="NZ_AP023355.1"/>
</dbReference>
<dbReference type="Pfam" id="PF02470">
    <property type="entry name" value="MlaD"/>
    <property type="match status" value="1"/>
</dbReference>
<dbReference type="KEGG" id="atl:Athai_54000"/>
<evidence type="ECO:0000256" key="1">
    <source>
        <dbReference type="SAM" id="MobiDB-lite"/>
    </source>
</evidence>
<protein>
    <submittedName>
        <fullName evidence="4">ABC transporter substrate-binding protein</fullName>
    </submittedName>
</protein>
<evidence type="ECO:0000313" key="5">
    <source>
        <dbReference type="Proteomes" id="UP000611640"/>
    </source>
</evidence>
<dbReference type="PANTHER" id="PTHR33371">
    <property type="entry name" value="INTERMEMBRANE PHOSPHOLIPID TRANSPORT SYSTEM BINDING PROTEIN MLAD-RELATED"/>
    <property type="match status" value="1"/>
</dbReference>
<proteinExistence type="predicted"/>
<feature type="domain" description="Mce/MlaD" evidence="2">
    <location>
        <begin position="39"/>
        <end position="117"/>
    </location>
</feature>
<dbReference type="PANTHER" id="PTHR33371:SF18">
    <property type="entry name" value="MCE-FAMILY PROTEIN MCE3C"/>
    <property type="match status" value="1"/>
</dbReference>